<comment type="caution">
    <text evidence="6">The sequence shown here is derived from an EMBL/GenBank/DDBJ whole genome shotgun (WGS) entry which is preliminary data.</text>
</comment>
<feature type="transmembrane region" description="Helical" evidence="5">
    <location>
        <begin position="204"/>
        <end position="224"/>
    </location>
</feature>
<evidence type="ECO:0000313" key="7">
    <source>
        <dbReference type="Proteomes" id="UP000294192"/>
    </source>
</evidence>
<feature type="transmembrane region" description="Helical" evidence="5">
    <location>
        <begin position="37"/>
        <end position="58"/>
    </location>
</feature>
<dbReference type="EMBL" id="PSZO01000001">
    <property type="protein sequence ID" value="TCG12024.1"/>
    <property type="molecule type" value="Genomic_DNA"/>
</dbReference>
<feature type="transmembrane region" description="Helical" evidence="5">
    <location>
        <begin position="64"/>
        <end position="85"/>
    </location>
</feature>
<evidence type="ECO:0000256" key="1">
    <source>
        <dbReference type="ARBA" id="ARBA00004141"/>
    </source>
</evidence>
<evidence type="ECO:0008006" key="8">
    <source>
        <dbReference type="Google" id="ProtNLM"/>
    </source>
</evidence>
<evidence type="ECO:0000313" key="6">
    <source>
        <dbReference type="EMBL" id="TCG12024.1"/>
    </source>
</evidence>
<dbReference type="GO" id="GO:0016020">
    <property type="term" value="C:membrane"/>
    <property type="evidence" value="ECO:0007669"/>
    <property type="project" value="UniProtKB-SubCell"/>
</dbReference>
<organism evidence="6 7">
    <name type="scientific">Mycoplasma marinum</name>
    <dbReference type="NCBI Taxonomy" id="1937190"/>
    <lineage>
        <taxon>Bacteria</taxon>
        <taxon>Bacillati</taxon>
        <taxon>Mycoplasmatota</taxon>
        <taxon>Mollicutes</taxon>
        <taxon>Mycoplasmataceae</taxon>
        <taxon>Mycoplasma</taxon>
    </lineage>
</organism>
<gene>
    <name evidence="6" type="ORF">C4B24_00225</name>
</gene>
<proteinExistence type="predicted"/>
<keyword evidence="4 5" id="KW-0472">Membrane</keyword>
<evidence type="ECO:0000256" key="3">
    <source>
        <dbReference type="ARBA" id="ARBA00022989"/>
    </source>
</evidence>
<comment type="subcellular location">
    <subcellularLocation>
        <location evidence="1">Membrane</location>
        <topology evidence="1">Multi-pass membrane protein</topology>
    </subcellularLocation>
</comment>
<feature type="transmembrane region" description="Helical" evidence="5">
    <location>
        <begin position="6"/>
        <end position="25"/>
    </location>
</feature>
<feature type="transmembrane region" description="Helical" evidence="5">
    <location>
        <begin position="105"/>
        <end position="128"/>
    </location>
</feature>
<reference evidence="6 7" key="1">
    <citation type="submission" date="2018-02" db="EMBL/GenBank/DDBJ databases">
        <title>Mycoplasma marinum and Mycoplasma todarodis sp. nov., moderately halophilic and psychrotolerant mycoplasmas isolated from cephalopods.</title>
        <authorList>
            <person name="Viver T."/>
        </authorList>
    </citation>
    <scope>NUCLEOTIDE SEQUENCE [LARGE SCALE GENOMIC DNA]</scope>
    <source>
        <strain evidence="6 7">PE</strain>
    </source>
</reference>
<sequence>MKLQPTDIFLLIGTCILTISFLFKWYQMTTRKHTIEVSLKSWIIMFIGRMFWCIYGFLLGTIGGIFILIAQGLIAAMTVPIIYYIMRNEKTKGRYHKDHFRKELFIFRIIMDFMVISIICILTIYSHYFERNNYTIPKEVILIVGTIGAAITAFALMPQSLKTIKSRNTESMSLPLQITFIIGNAIIISYLIYELAMTHNTMNYIGSIFFGIISTLVMVPIAVIKINNIIKLKEPLH</sequence>
<keyword evidence="2 5" id="KW-0812">Transmembrane</keyword>
<feature type="transmembrane region" description="Helical" evidence="5">
    <location>
        <begin position="173"/>
        <end position="192"/>
    </location>
</feature>
<dbReference type="AlphaFoldDB" id="A0A4R0XMS1"/>
<feature type="transmembrane region" description="Helical" evidence="5">
    <location>
        <begin position="140"/>
        <end position="161"/>
    </location>
</feature>
<keyword evidence="7" id="KW-1185">Reference proteome</keyword>
<accession>A0A4R0XMS1</accession>
<evidence type="ECO:0000256" key="2">
    <source>
        <dbReference type="ARBA" id="ARBA00022692"/>
    </source>
</evidence>
<dbReference type="InterPro" id="IPR006603">
    <property type="entry name" value="PQ-loop_rpt"/>
</dbReference>
<name>A0A4R0XMS1_9MOLU</name>
<dbReference type="OrthoDB" id="122062at2"/>
<protein>
    <recommendedName>
        <fullName evidence="8">PQ-loop repeat-containing protein</fullName>
    </recommendedName>
</protein>
<keyword evidence="3 5" id="KW-1133">Transmembrane helix</keyword>
<dbReference type="Pfam" id="PF04193">
    <property type="entry name" value="PQ-loop"/>
    <property type="match status" value="1"/>
</dbReference>
<dbReference type="Gene3D" id="1.20.1280.290">
    <property type="match status" value="2"/>
</dbReference>
<dbReference type="Proteomes" id="UP000294192">
    <property type="component" value="Unassembled WGS sequence"/>
</dbReference>
<evidence type="ECO:0000256" key="4">
    <source>
        <dbReference type="ARBA" id="ARBA00023136"/>
    </source>
</evidence>
<evidence type="ECO:0000256" key="5">
    <source>
        <dbReference type="SAM" id="Phobius"/>
    </source>
</evidence>